<name>A0ABU2EG45_9BURK</name>
<comment type="caution">
    <text evidence="1">The sequence shown here is derived from an EMBL/GenBank/DDBJ whole genome shotgun (WGS) entry which is preliminary data.</text>
</comment>
<accession>A0ABU2EG45</accession>
<dbReference type="EMBL" id="JAVLSJ010000001">
    <property type="protein sequence ID" value="MDR9847111.1"/>
    <property type="molecule type" value="Genomic_DNA"/>
</dbReference>
<gene>
    <name evidence="1" type="ORF">RI048_02675</name>
</gene>
<organism evidence="1 2">
    <name type="scientific">Herbaspirillum huttiense subsp. lycopersici</name>
    <dbReference type="NCBI Taxonomy" id="3074428"/>
    <lineage>
        <taxon>Bacteria</taxon>
        <taxon>Pseudomonadati</taxon>
        <taxon>Pseudomonadota</taxon>
        <taxon>Betaproteobacteria</taxon>
        <taxon>Burkholderiales</taxon>
        <taxon>Oxalobacteraceae</taxon>
        <taxon>Herbaspirillum</taxon>
    </lineage>
</organism>
<dbReference type="RefSeq" id="WP_310839531.1">
    <property type="nucleotide sequence ID" value="NZ_JAVLSJ010000001.1"/>
</dbReference>
<proteinExistence type="predicted"/>
<sequence length="155" mass="17218">MALKTPEETRLMEEEQAAYKDLVEALNAHPLFEKPPAVTLLSPAQLTAMLPNGEFRKINHIGGEEFSFLKCYMGKRRQIIFCLKRESGAEYAHIELTDAEGVKVMEGWRAMTNILADGDFAGAVAKAGQVRKQHETAKAQAEHVNRYAQIGGGSW</sequence>
<protein>
    <submittedName>
        <fullName evidence="1">Uncharacterized protein</fullName>
    </submittedName>
</protein>
<evidence type="ECO:0000313" key="2">
    <source>
        <dbReference type="Proteomes" id="UP001246576"/>
    </source>
</evidence>
<evidence type="ECO:0000313" key="1">
    <source>
        <dbReference type="EMBL" id="MDR9847111.1"/>
    </source>
</evidence>
<dbReference type="Proteomes" id="UP001246576">
    <property type="component" value="Unassembled WGS sequence"/>
</dbReference>
<reference evidence="1" key="1">
    <citation type="submission" date="2023-09" db="EMBL/GenBank/DDBJ databases">
        <title>Description of first Herbaspirillum huttiense subsp. nephrolepsisexaltata and Herbaspirillum huttiense subsp. lycopersicon.</title>
        <authorList>
            <person name="Poudel M."/>
            <person name="Sharma A."/>
            <person name="Goss E."/>
            <person name="Tapia J.H."/>
            <person name="Harmon C.M."/>
            <person name="Jones J.B."/>
        </authorList>
    </citation>
    <scope>NUCLEOTIDE SEQUENCE</scope>
    <source>
        <strain evidence="1">SE1</strain>
    </source>
</reference>
<keyword evidence="2" id="KW-1185">Reference proteome</keyword>